<evidence type="ECO:0000313" key="2">
    <source>
        <dbReference type="Proteomes" id="UP000692954"/>
    </source>
</evidence>
<accession>A0A8S1PU41</accession>
<proteinExistence type="predicted"/>
<comment type="caution">
    <text evidence="1">The sequence shown here is derived from an EMBL/GenBank/DDBJ whole genome shotgun (WGS) entry which is preliminary data.</text>
</comment>
<dbReference type="AlphaFoldDB" id="A0A8S1PU41"/>
<organism evidence="1 2">
    <name type="scientific">Paramecium sonneborni</name>
    <dbReference type="NCBI Taxonomy" id="65129"/>
    <lineage>
        <taxon>Eukaryota</taxon>
        <taxon>Sar</taxon>
        <taxon>Alveolata</taxon>
        <taxon>Ciliophora</taxon>
        <taxon>Intramacronucleata</taxon>
        <taxon>Oligohymenophorea</taxon>
        <taxon>Peniculida</taxon>
        <taxon>Parameciidae</taxon>
        <taxon>Paramecium</taxon>
    </lineage>
</organism>
<evidence type="ECO:0000313" key="1">
    <source>
        <dbReference type="EMBL" id="CAD8106089.1"/>
    </source>
</evidence>
<dbReference type="Proteomes" id="UP000692954">
    <property type="component" value="Unassembled WGS sequence"/>
</dbReference>
<reference evidence="1" key="1">
    <citation type="submission" date="2021-01" db="EMBL/GenBank/DDBJ databases">
        <authorList>
            <consortium name="Genoscope - CEA"/>
            <person name="William W."/>
        </authorList>
    </citation>
    <scope>NUCLEOTIDE SEQUENCE</scope>
</reference>
<gene>
    <name evidence="1" type="ORF">PSON_ATCC_30995.1.T0860021</name>
</gene>
<dbReference type="EMBL" id="CAJJDN010000086">
    <property type="protein sequence ID" value="CAD8106089.1"/>
    <property type="molecule type" value="Genomic_DNA"/>
</dbReference>
<sequence length="259" mass="29911">MFKIFGRIEIQQIQTEAYYVTGRSKKQAQIKSLNNTFSNEVIIELLSEKLESYNLTIYVNSFVQYQNLTQIPVTNSINAQFYPNPIVCELKLYDNSVIKWCSDITCQQYLSEIPDLHINDIFVIEQIVTFYKRAVNFYLTKPTVWYHGDGLNMKAKIMSVNNENKGKVIIQIIAQIAWRKVMINVTSFLSSKQQDEESTLDISTSSDLIECIKYEGQESCAICTQECQVNGFAKDGCNYCSFSILKEFVFLVIMLFFII</sequence>
<keyword evidence="2" id="KW-1185">Reference proteome</keyword>
<protein>
    <submittedName>
        <fullName evidence="1">Uncharacterized protein</fullName>
    </submittedName>
</protein>
<name>A0A8S1PU41_9CILI</name>